<organism evidence="11 12">
    <name type="scientific">Sphingomonas kyeonggiensis</name>
    <dbReference type="NCBI Taxonomy" id="1268553"/>
    <lineage>
        <taxon>Bacteria</taxon>
        <taxon>Pseudomonadati</taxon>
        <taxon>Pseudomonadota</taxon>
        <taxon>Alphaproteobacteria</taxon>
        <taxon>Sphingomonadales</taxon>
        <taxon>Sphingomonadaceae</taxon>
        <taxon>Sphingomonas</taxon>
    </lineage>
</organism>
<dbReference type="PRINTS" id="PR00344">
    <property type="entry name" value="BCTRLSENSOR"/>
</dbReference>
<dbReference type="Pfam" id="PF00072">
    <property type="entry name" value="Response_reg"/>
    <property type="match status" value="1"/>
</dbReference>
<dbReference type="InterPro" id="IPR003661">
    <property type="entry name" value="HisK_dim/P_dom"/>
</dbReference>
<dbReference type="EMBL" id="JACIEH010000002">
    <property type="protein sequence ID" value="MBB4098288.1"/>
    <property type="molecule type" value="Genomic_DNA"/>
</dbReference>
<evidence type="ECO:0000256" key="7">
    <source>
        <dbReference type="SAM" id="Coils"/>
    </source>
</evidence>
<keyword evidence="7" id="KW-0175">Coiled coil</keyword>
<dbReference type="PROSITE" id="PS50110">
    <property type="entry name" value="RESPONSE_REGULATORY"/>
    <property type="match status" value="1"/>
</dbReference>
<dbReference type="InterPro" id="IPR036890">
    <property type="entry name" value="HATPase_C_sf"/>
</dbReference>
<dbReference type="CDD" id="cd00082">
    <property type="entry name" value="HisKA"/>
    <property type="match status" value="1"/>
</dbReference>
<dbReference type="Gene3D" id="1.10.287.130">
    <property type="match status" value="1"/>
</dbReference>
<dbReference type="SUPFAM" id="SSF52172">
    <property type="entry name" value="CheY-like"/>
    <property type="match status" value="1"/>
</dbReference>
<gene>
    <name evidence="11" type="ORF">GGR46_001852</name>
</gene>
<dbReference type="GO" id="GO:0000155">
    <property type="term" value="F:phosphorelay sensor kinase activity"/>
    <property type="evidence" value="ECO:0007669"/>
    <property type="project" value="InterPro"/>
</dbReference>
<dbReference type="Gene3D" id="3.40.50.2300">
    <property type="match status" value="1"/>
</dbReference>
<dbReference type="SMART" id="SM00388">
    <property type="entry name" value="HisKA"/>
    <property type="match status" value="1"/>
</dbReference>
<evidence type="ECO:0000313" key="12">
    <source>
        <dbReference type="Proteomes" id="UP000557392"/>
    </source>
</evidence>
<comment type="caution">
    <text evidence="11">The sequence shown here is derived from an EMBL/GenBank/DDBJ whole genome shotgun (WGS) entry which is preliminary data.</text>
</comment>
<evidence type="ECO:0000259" key="9">
    <source>
        <dbReference type="PROSITE" id="PS50110"/>
    </source>
</evidence>
<evidence type="ECO:0000256" key="4">
    <source>
        <dbReference type="ARBA" id="ARBA00022679"/>
    </source>
</evidence>
<dbReference type="InterPro" id="IPR011006">
    <property type="entry name" value="CheY-like_superfamily"/>
</dbReference>
<accession>A0A7W6NWJ3</accession>
<dbReference type="InterPro" id="IPR003018">
    <property type="entry name" value="GAF"/>
</dbReference>
<dbReference type="Pfam" id="PF13185">
    <property type="entry name" value="GAF_2"/>
    <property type="match status" value="1"/>
</dbReference>
<evidence type="ECO:0000259" key="8">
    <source>
        <dbReference type="PROSITE" id="PS50109"/>
    </source>
</evidence>
<dbReference type="Pfam" id="PF00512">
    <property type="entry name" value="HisKA"/>
    <property type="match status" value="1"/>
</dbReference>
<feature type="domain" description="Histidine kinase" evidence="8">
    <location>
        <begin position="402"/>
        <end position="625"/>
    </location>
</feature>
<evidence type="ECO:0000256" key="6">
    <source>
        <dbReference type="PROSITE-ProRule" id="PRU00169"/>
    </source>
</evidence>
<dbReference type="Pfam" id="PF08448">
    <property type="entry name" value="PAS_4"/>
    <property type="match status" value="1"/>
</dbReference>
<dbReference type="PROSITE" id="PS50113">
    <property type="entry name" value="PAC"/>
    <property type="match status" value="1"/>
</dbReference>
<dbReference type="PANTHER" id="PTHR43065:SF42">
    <property type="entry name" value="TWO-COMPONENT SENSOR PPRA"/>
    <property type="match status" value="1"/>
</dbReference>
<feature type="coiled-coil region" evidence="7">
    <location>
        <begin position="348"/>
        <end position="379"/>
    </location>
</feature>
<dbReference type="InterPro" id="IPR000700">
    <property type="entry name" value="PAS-assoc_C"/>
</dbReference>
<keyword evidence="3 6" id="KW-0597">Phosphoprotein</keyword>
<dbReference type="CDD" id="cd18161">
    <property type="entry name" value="REC_hyHK_blue-like"/>
    <property type="match status" value="1"/>
</dbReference>
<evidence type="ECO:0000313" key="11">
    <source>
        <dbReference type="EMBL" id="MBB4098288.1"/>
    </source>
</evidence>
<dbReference type="RefSeq" id="WP_183996963.1">
    <property type="nucleotide sequence ID" value="NZ_JACIEH010000002.1"/>
</dbReference>
<evidence type="ECO:0000256" key="3">
    <source>
        <dbReference type="ARBA" id="ARBA00022553"/>
    </source>
</evidence>
<dbReference type="Gene3D" id="3.30.450.40">
    <property type="match status" value="1"/>
</dbReference>
<dbReference type="SUPFAM" id="SSF55874">
    <property type="entry name" value="ATPase domain of HSP90 chaperone/DNA topoisomerase II/histidine kinase"/>
    <property type="match status" value="1"/>
</dbReference>
<dbReference type="InterPro" id="IPR036097">
    <property type="entry name" value="HisK_dim/P_sf"/>
</dbReference>
<dbReference type="SUPFAM" id="SSF55781">
    <property type="entry name" value="GAF domain-like"/>
    <property type="match status" value="1"/>
</dbReference>
<keyword evidence="4" id="KW-0808">Transferase</keyword>
<dbReference type="SMART" id="SM00387">
    <property type="entry name" value="HATPase_c"/>
    <property type="match status" value="1"/>
</dbReference>
<evidence type="ECO:0000256" key="1">
    <source>
        <dbReference type="ARBA" id="ARBA00000085"/>
    </source>
</evidence>
<dbReference type="Proteomes" id="UP000557392">
    <property type="component" value="Unassembled WGS sequence"/>
</dbReference>
<dbReference type="Gene3D" id="3.30.450.20">
    <property type="entry name" value="PAS domain"/>
    <property type="match status" value="1"/>
</dbReference>
<reference evidence="11 12" key="1">
    <citation type="submission" date="2020-08" db="EMBL/GenBank/DDBJ databases">
        <title>Genomic Encyclopedia of Type Strains, Phase IV (KMG-IV): sequencing the most valuable type-strain genomes for metagenomic binning, comparative biology and taxonomic classification.</title>
        <authorList>
            <person name="Goeker M."/>
        </authorList>
    </citation>
    <scope>NUCLEOTIDE SEQUENCE [LARGE SCALE GENOMIC DNA]</scope>
    <source>
        <strain evidence="11 12">DSM 101806</strain>
    </source>
</reference>
<comment type="catalytic activity">
    <reaction evidence="1">
        <text>ATP + protein L-histidine = ADP + protein N-phospho-L-histidine.</text>
        <dbReference type="EC" id="2.7.13.3"/>
    </reaction>
</comment>
<dbReference type="EC" id="2.7.13.3" evidence="2"/>
<feature type="domain" description="PAC" evidence="10">
    <location>
        <begin position="112"/>
        <end position="166"/>
    </location>
</feature>
<name>A0A7W6NWJ3_9SPHN</name>
<keyword evidence="5 11" id="KW-0418">Kinase</keyword>
<dbReference type="InterPro" id="IPR029016">
    <property type="entry name" value="GAF-like_dom_sf"/>
</dbReference>
<dbReference type="InterPro" id="IPR005467">
    <property type="entry name" value="His_kinase_dom"/>
</dbReference>
<dbReference type="SUPFAM" id="SSF47384">
    <property type="entry name" value="Homodimeric domain of signal transducing histidine kinase"/>
    <property type="match status" value="1"/>
</dbReference>
<dbReference type="Gene3D" id="3.30.565.10">
    <property type="entry name" value="Histidine kinase-like ATPase, C-terminal domain"/>
    <property type="match status" value="1"/>
</dbReference>
<proteinExistence type="predicted"/>
<protein>
    <recommendedName>
        <fullName evidence="2">histidine kinase</fullName>
        <ecNumber evidence="2">2.7.13.3</ecNumber>
    </recommendedName>
</protein>
<evidence type="ECO:0000256" key="2">
    <source>
        <dbReference type="ARBA" id="ARBA00012438"/>
    </source>
</evidence>
<keyword evidence="12" id="KW-1185">Reference proteome</keyword>
<dbReference type="SMART" id="SM00065">
    <property type="entry name" value="GAF"/>
    <property type="match status" value="1"/>
</dbReference>
<dbReference type="AlphaFoldDB" id="A0A7W6NWJ3"/>
<evidence type="ECO:0000259" key="10">
    <source>
        <dbReference type="PROSITE" id="PS50113"/>
    </source>
</evidence>
<dbReference type="InterPro" id="IPR004358">
    <property type="entry name" value="Sig_transdc_His_kin-like_C"/>
</dbReference>
<dbReference type="InterPro" id="IPR001789">
    <property type="entry name" value="Sig_transdc_resp-reg_receiver"/>
</dbReference>
<dbReference type="PROSITE" id="PS50109">
    <property type="entry name" value="HIS_KIN"/>
    <property type="match status" value="1"/>
</dbReference>
<dbReference type="SMART" id="SM00448">
    <property type="entry name" value="REC"/>
    <property type="match status" value="1"/>
</dbReference>
<feature type="modified residue" description="4-aspartylphosphate" evidence="6">
    <location>
        <position position="696"/>
    </location>
</feature>
<dbReference type="PANTHER" id="PTHR43065">
    <property type="entry name" value="SENSOR HISTIDINE KINASE"/>
    <property type="match status" value="1"/>
</dbReference>
<feature type="domain" description="Response regulatory" evidence="9">
    <location>
        <begin position="646"/>
        <end position="762"/>
    </location>
</feature>
<sequence>MAKADAAWPDHGGETGEMLRAPGFAVPELGPIERWPRELRQAIDLMLASPQRAFVTWGPDYIFFYNDQILDAYRDENKRIFGRSYRKSWPKVWEDVGAHFEQAYAGAPVLRPGLHVRSVRGSGEKIDIRVDLAMTPIRGEDGSVLGIYGTSADRTEHYNIQQREHAALTALEEKTRTLEVVNQAGTAITGERDSARVAQTAVDAGVALIGAKFGAFFYNSTDETEGERYMLYALAGAPRSAFDKFPMPRITRLFEPTFAGTGIIRVDDVTVDERYGRNGPFQGMPAGHLPVRSYLAVPVRTPSGDVIGGLLYGHPEPGMFGAAAEASLVSLAGQAALAMDNARLFETVERELVRRSQAEEELRVLNERLEARVAEAVAERETVFAALQQAQKMETIGKLTGGVAHDFNNLLQVISGNLQLLTRDVQGNDKAERRVANALAGVQRGSKLASQLLAFGRRQPLEPRVLNVGKFLGGMDDMLRRALGEAIGIEVITSGGLWNCQADPTQLENAILNLAINARDAMHGTGKLTIEAANASLDDDYTRRLEDVPAGQYVMLAVTDTGSGIAPELIEQVFEPFFSTKPEGQGSGLGLSMVYGFVKQSGGHVKIYSEIGHGTTVKLYLPRVRKREEVLVVSPEAVAMRGGTETILVAEDDPDVQATVVELLTELGYTVLRANDAQSALSVIESGVAIDLLFTDVVMPGALKSPELARLARARLPELSVLFTSGYTENAIVHDGRLDVGVELLSKPYTREQLARKVRAVLEGKRK</sequence>
<dbReference type="InterPro" id="IPR003594">
    <property type="entry name" value="HATPase_dom"/>
</dbReference>
<evidence type="ECO:0000256" key="5">
    <source>
        <dbReference type="ARBA" id="ARBA00022777"/>
    </source>
</evidence>
<dbReference type="InterPro" id="IPR013656">
    <property type="entry name" value="PAS_4"/>
</dbReference>
<dbReference type="Pfam" id="PF02518">
    <property type="entry name" value="HATPase_c"/>
    <property type="match status" value="1"/>
</dbReference>